<dbReference type="Gene3D" id="3.40.605.10">
    <property type="entry name" value="Aldehyde Dehydrogenase, Chain A, domain 1"/>
    <property type="match status" value="1"/>
</dbReference>
<feature type="active site" evidence="3">
    <location>
        <position position="269"/>
    </location>
</feature>
<protein>
    <submittedName>
        <fullName evidence="6">Aldehyde dehydrogenase</fullName>
        <ecNumber evidence="6">1.2.1.3</ecNumber>
    </submittedName>
</protein>
<evidence type="ECO:0000256" key="3">
    <source>
        <dbReference type="PROSITE-ProRule" id="PRU10007"/>
    </source>
</evidence>
<evidence type="ECO:0000313" key="6">
    <source>
        <dbReference type="EMBL" id="SBO90643.1"/>
    </source>
</evidence>
<dbReference type="EMBL" id="LT559118">
    <property type="protein sequence ID" value="SBO90643.1"/>
    <property type="molecule type" value="Genomic_DNA"/>
</dbReference>
<evidence type="ECO:0000256" key="4">
    <source>
        <dbReference type="RuleBase" id="RU003345"/>
    </source>
</evidence>
<feature type="domain" description="Aldehyde dehydrogenase" evidence="5">
    <location>
        <begin position="32"/>
        <end position="496"/>
    </location>
</feature>
<dbReference type="InterPro" id="IPR016161">
    <property type="entry name" value="Ald_DH/histidinol_DH"/>
</dbReference>
<sequence>MSTPQMSATDAAAEPRTPADLEQYRMLVDGVWRDAAGKATFDSVNPFTSQPWARVPAASEQDIDDAVQAARRAFETGPWADSSPLQRAALLRRLGDLIGDNADELARVQVLENGRLVREVGGRAKSLANHAYFFAGVAESPTGETLAGSVPNMQIFTVREPIGVVAAITPWNSPLTLLLWKLCPALAAGNTVVIKPSEITPVSTLVLARLLCEAGFPDGVVNVVTGAGDAGAALAAHPGVDKIAFTGSTEVGKKIAGTAAERLARVSLELGGKSPNLVFPDADLSSAVNGVVGGVFAATGQLCMAGSRVLVHTDVYDEFCAALVARTERIRIGDPMDPATEMGTMACRAQYDKVLHYIDVAKQDGARLATGGDRPDDPALARGLFIRPTVFTHVDNRMRIAREEVFGPVAVAIRFSDEDEAVAIANDTRFGLAAGVWTRDLARAHRMVRRLRAGTVWVNNYRRTNHVAPFGGFKESGIGRENGFHAIEEYTELKTVWIDTGNRITDPFSKT</sequence>
<dbReference type="InterPro" id="IPR015590">
    <property type="entry name" value="Aldehyde_DH_dom"/>
</dbReference>
<dbReference type="GO" id="GO:0004029">
    <property type="term" value="F:aldehyde dehydrogenase (NAD+) activity"/>
    <property type="evidence" value="ECO:0007669"/>
    <property type="project" value="UniProtKB-EC"/>
</dbReference>
<proteinExistence type="inferred from homology"/>
<comment type="similarity">
    <text evidence="1 4">Belongs to the aldehyde dehydrogenase family.</text>
</comment>
<dbReference type="InterPro" id="IPR029510">
    <property type="entry name" value="Ald_DH_CS_GLU"/>
</dbReference>
<dbReference type="Pfam" id="PF00171">
    <property type="entry name" value="Aldedh"/>
    <property type="match status" value="1"/>
</dbReference>
<dbReference type="FunFam" id="3.40.605.10:FF:000007">
    <property type="entry name" value="NAD/NADP-dependent betaine aldehyde dehydrogenase"/>
    <property type="match status" value="1"/>
</dbReference>
<keyword evidence="2 4" id="KW-0560">Oxidoreductase</keyword>
<dbReference type="Gene3D" id="3.40.309.10">
    <property type="entry name" value="Aldehyde Dehydrogenase, Chain A, domain 2"/>
    <property type="match status" value="1"/>
</dbReference>
<dbReference type="SUPFAM" id="SSF53720">
    <property type="entry name" value="ALDH-like"/>
    <property type="match status" value="1"/>
</dbReference>
<dbReference type="PROSITE" id="PS00687">
    <property type="entry name" value="ALDEHYDE_DEHYDR_GLU"/>
    <property type="match status" value="1"/>
</dbReference>
<reference evidence="6" key="1">
    <citation type="submission" date="2016-04" db="EMBL/GenBank/DDBJ databases">
        <authorList>
            <person name="Evans L.H."/>
            <person name="Alamgir A."/>
            <person name="Owens N."/>
            <person name="Weber N.D."/>
            <person name="Virtaneva K."/>
            <person name="Barbian K."/>
            <person name="Babar A."/>
            <person name="Rosenke K."/>
        </authorList>
    </citation>
    <scope>NUCLEOTIDE SEQUENCE</scope>
    <source>
        <strain evidence="6">Nono1</strain>
    </source>
</reference>
<dbReference type="CDD" id="cd07114">
    <property type="entry name" value="ALDH_DhaS"/>
    <property type="match status" value="1"/>
</dbReference>
<organism evidence="6">
    <name type="scientific">Nonomuraea gerenzanensis</name>
    <dbReference type="NCBI Taxonomy" id="93944"/>
    <lineage>
        <taxon>Bacteria</taxon>
        <taxon>Bacillati</taxon>
        <taxon>Actinomycetota</taxon>
        <taxon>Actinomycetes</taxon>
        <taxon>Streptosporangiales</taxon>
        <taxon>Streptosporangiaceae</taxon>
        <taxon>Nonomuraea</taxon>
    </lineage>
</organism>
<dbReference type="FunFam" id="3.40.309.10:FF:000012">
    <property type="entry name" value="Betaine aldehyde dehydrogenase"/>
    <property type="match status" value="1"/>
</dbReference>
<evidence type="ECO:0000256" key="2">
    <source>
        <dbReference type="ARBA" id="ARBA00023002"/>
    </source>
</evidence>
<dbReference type="InterPro" id="IPR016162">
    <property type="entry name" value="Ald_DH_N"/>
</dbReference>
<name>A0A1M4DVT6_9ACTN</name>
<evidence type="ECO:0000259" key="5">
    <source>
        <dbReference type="Pfam" id="PF00171"/>
    </source>
</evidence>
<gene>
    <name evidence="6" type="ORF">BN4615_P157</name>
</gene>
<dbReference type="AlphaFoldDB" id="A0A1M4DVT6"/>
<accession>A0A1M4DVT6</accession>
<dbReference type="PANTHER" id="PTHR11699">
    <property type="entry name" value="ALDEHYDE DEHYDROGENASE-RELATED"/>
    <property type="match status" value="1"/>
</dbReference>
<dbReference type="InterPro" id="IPR016163">
    <property type="entry name" value="Ald_DH_C"/>
</dbReference>
<dbReference type="EC" id="1.2.1.3" evidence="6"/>
<dbReference type="FunFam" id="3.40.605.10:FF:000026">
    <property type="entry name" value="Aldehyde dehydrogenase, putative"/>
    <property type="match status" value="1"/>
</dbReference>
<evidence type="ECO:0000256" key="1">
    <source>
        <dbReference type="ARBA" id="ARBA00009986"/>
    </source>
</evidence>